<reference evidence="1 2" key="1">
    <citation type="journal article" date="2020" name="ISME J.">
        <title>Comparative genomics reveals insights into cyanobacterial evolution and habitat adaptation.</title>
        <authorList>
            <person name="Chen M.Y."/>
            <person name="Teng W.K."/>
            <person name="Zhao L."/>
            <person name="Hu C.X."/>
            <person name="Zhou Y.K."/>
            <person name="Han B.P."/>
            <person name="Song L.R."/>
            <person name="Shu W.S."/>
        </authorList>
    </citation>
    <scope>NUCLEOTIDE SEQUENCE [LARGE SCALE GENOMIC DNA]</scope>
    <source>
        <strain evidence="1 2">FACHB-391</strain>
    </source>
</reference>
<dbReference type="EMBL" id="JACJTE010000003">
    <property type="protein sequence ID" value="MBD2559785.1"/>
    <property type="molecule type" value="Genomic_DNA"/>
</dbReference>
<proteinExistence type="predicted"/>
<keyword evidence="2" id="KW-1185">Reference proteome</keyword>
<evidence type="ECO:0000313" key="2">
    <source>
        <dbReference type="Proteomes" id="UP000604661"/>
    </source>
</evidence>
<dbReference type="InterPro" id="IPR012863">
    <property type="entry name" value="DUF1636"/>
</dbReference>
<comment type="caution">
    <text evidence="1">The sequence shown here is derived from an EMBL/GenBank/DDBJ whole genome shotgun (WGS) entry which is preliminary data.</text>
</comment>
<dbReference type="Gene3D" id="3.40.30.10">
    <property type="entry name" value="Glutaredoxin"/>
    <property type="match status" value="1"/>
</dbReference>
<name>A0ABR8EPX5_NOSLI</name>
<dbReference type="Pfam" id="PF07845">
    <property type="entry name" value="DUF1636"/>
    <property type="match status" value="1"/>
</dbReference>
<gene>
    <name evidence="1" type="ORF">H6G95_03950</name>
</gene>
<accession>A0ABR8EPX5</accession>
<dbReference type="Proteomes" id="UP000604661">
    <property type="component" value="Unassembled WGS sequence"/>
</dbReference>
<evidence type="ECO:0000313" key="1">
    <source>
        <dbReference type="EMBL" id="MBD2559785.1"/>
    </source>
</evidence>
<sequence>MPKHTLFVCKSCHTSDEEPLENQQRDGIRLLEKLNTLSREKCPSSELDIKPVGCMWACDHGCVAAISSPKKPTYLIVDLQPDESASALLELMELYISNSKGGIPYEKIRELLQPDTFVQIPPILIDENAE</sequence>
<protein>
    <submittedName>
        <fullName evidence="1">DUF1636 family protein</fullName>
    </submittedName>
</protein>
<organism evidence="1 2">
    <name type="scientific">Nostoc linckia FACHB-391</name>
    <dbReference type="NCBI Taxonomy" id="2692906"/>
    <lineage>
        <taxon>Bacteria</taxon>
        <taxon>Bacillati</taxon>
        <taxon>Cyanobacteriota</taxon>
        <taxon>Cyanophyceae</taxon>
        <taxon>Nostocales</taxon>
        <taxon>Nostocaceae</taxon>
        <taxon>Nostoc</taxon>
    </lineage>
</organism>
<dbReference type="RefSeq" id="WP_190890607.1">
    <property type="nucleotide sequence ID" value="NZ_JACJTE010000003.1"/>
</dbReference>